<reference evidence="5 6" key="1">
    <citation type="submission" date="2019-03" db="EMBL/GenBank/DDBJ databases">
        <title>Genomic Encyclopedia of Type Strains, Phase IV (KMG-IV): sequencing the most valuable type-strain genomes for metagenomic binning, comparative biology and taxonomic classification.</title>
        <authorList>
            <person name="Goeker M."/>
        </authorList>
    </citation>
    <scope>NUCLEOTIDE SEQUENCE [LARGE SCALE GENOMIC DNA]</scope>
    <source>
        <strain evidence="5 6">DSM 28404</strain>
    </source>
</reference>
<feature type="domain" description="HTH araC/xylS-type" evidence="4">
    <location>
        <begin position="46"/>
        <end position="144"/>
    </location>
</feature>
<dbReference type="SMART" id="SM00342">
    <property type="entry name" value="HTH_ARAC"/>
    <property type="match status" value="1"/>
</dbReference>
<dbReference type="PROSITE" id="PS01124">
    <property type="entry name" value="HTH_ARAC_FAMILY_2"/>
    <property type="match status" value="1"/>
</dbReference>
<dbReference type="InterPro" id="IPR020449">
    <property type="entry name" value="Tscrpt_reg_AraC-type_HTH"/>
</dbReference>
<protein>
    <submittedName>
        <fullName evidence="5">AraC-like DNA-binding protein</fullName>
    </submittedName>
</protein>
<dbReference type="SUPFAM" id="SSF46689">
    <property type="entry name" value="Homeodomain-like"/>
    <property type="match status" value="2"/>
</dbReference>
<evidence type="ECO:0000259" key="4">
    <source>
        <dbReference type="PROSITE" id="PS01124"/>
    </source>
</evidence>
<proteinExistence type="predicted"/>
<evidence type="ECO:0000313" key="5">
    <source>
        <dbReference type="EMBL" id="TCP96003.1"/>
    </source>
</evidence>
<name>A0A4V2T248_9PAST</name>
<accession>A0A4V2T248</accession>
<dbReference type="InterPro" id="IPR018060">
    <property type="entry name" value="HTH_AraC"/>
</dbReference>
<dbReference type="Gene3D" id="1.10.10.60">
    <property type="entry name" value="Homeodomain-like"/>
    <property type="match status" value="2"/>
</dbReference>
<dbReference type="PRINTS" id="PR00032">
    <property type="entry name" value="HTHARAC"/>
</dbReference>
<dbReference type="PROSITE" id="PS00041">
    <property type="entry name" value="HTH_ARAC_FAMILY_1"/>
    <property type="match status" value="1"/>
</dbReference>
<dbReference type="PANTHER" id="PTHR43436:SF1">
    <property type="entry name" value="TRANSCRIPTIONAL REGULATORY PROTEIN"/>
    <property type="match status" value="1"/>
</dbReference>
<dbReference type="Proteomes" id="UP000295763">
    <property type="component" value="Unassembled WGS sequence"/>
</dbReference>
<comment type="caution">
    <text evidence="5">The sequence shown here is derived from an EMBL/GenBank/DDBJ whole genome shotgun (WGS) entry which is preliminary data.</text>
</comment>
<dbReference type="InterPro" id="IPR018062">
    <property type="entry name" value="HTH_AraC-typ_CS"/>
</dbReference>
<dbReference type="Pfam" id="PF06719">
    <property type="entry name" value="AraC_N"/>
    <property type="match status" value="1"/>
</dbReference>
<evidence type="ECO:0000313" key="6">
    <source>
        <dbReference type="Proteomes" id="UP000295763"/>
    </source>
</evidence>
<evidence type="ECO:0000256" key="1">
    <source>
        <dbReference type="ARBA" id="ARBA00023015"/>
    </source>
</evidence>
<gene>
    <name evidence="5" type="ORF">EDC44_10662</name>
</gene>
<organism evidence="5 6">
    <name type="scientific">Cricetibacter osteomyelitidis</name>
    <dbReference type="NCBI Taxonomy" id="1521931"/>
    <lineage>
        <taxon>Bacteria</taxon>
        <taxon>Pseudomonadati</taxon>
        <taxon>Pseudomonadota</taxon>
        <taxon>Gammaproteobacteria</taxon>
        <taxon>Pasteurellales</taxon>
        <taxon>Pasteurellaceae</taxon>
        <taxon>Cricetibacter</taxon>
    </lineage>
</organism>
<dbReference type="PANTHER" id="PTHR43436">
    <property type="entry name" value="ARAC-FAMILY TRANSCRIPTIONAL REGULATOR"/>
    <property type="match status" value="1"/>
</dbReference>
<dbReference type="GO" id="GO:0003700">
    <property type="term" value="F:DNA-binding transcription factor activity"/>
    <property type="evidence" value="ECO:0007669"/>
    <property type="project" value="InterPro"/>
</dbReference>
<keyword evidence="3" id="KW-0804">Transcription</keyword>
<sequence length="145" mass="16481">MLNSPEDIEFLAPLIVQEIYYYLLKNEQGGRLRELVSEGSHTRRIAKSTQWIEQHFAESLSIDTLADMAGMSVSGFHHHFKNITSMSPLQYQKAFRLTEAKRLIQSKQCSVTQAAFQVGYESPSQFSREYKRYFGVAPKSAVGLG</sequence>
<dbReference type="InterPro" id="IPR009594">
    <property type="entry name" value="Tscrpt_reg_HTH_AraC_N"/>
</dbReference>
<evidence type="ECO:0000256" key="3">
    <source>
        <dbReference type="ARBA" id="ARBA00023163"/>
    </source>
</evidence>
<dbReference type="Pfam" id="PF12833">
    <property type="entry name" value="HTH_18"/>
    <property type="match status" value="1"/>
</dbReference>
<dbReference type="EMBL" id="SLYB01000006">
    <property type="protein sequence ID" value="TCP96003.1"/>
    <property type="molecule type" value="Genomic_DNA"/>
</dbReference>
<dbReference type="InterPro" id="IPR009057">
    <property type="entry name" value="Homeodomain-like_sf"/>
</dbReference>
<dbReference type="AlphaFoldDB" id="A0A4V2T248"/>
<keyword evidence="6" id="KW-1185">Reference proteome</keyword>
<dbReference type="GO" id="GO:0043565">
    <property type="term" value="F:sequence-specific DNA binding"/>
    <property type="evidence" value="ECO:0007669"/>
    <property type="project" value="InterPro"/>
</dbReference>
<keyword evidence="2 5" id="KW-0238">DNA-binding</keyword>
<evidence type="ECO:0000256" key="2">
    <source>
        <dbReference type="ARBA" id="ARBA00023125"/>
    </source>
</evidence>
<keyword evidence="1" id="KW-0805">Transcription regulation</keyword>